<feature type="domain" description="Response regulatory" evidence="2">
    <location>
        <begin position="3"/>
        <end position="116"/>
    </location>
</feature>
<gene>
    <name evidence="3" type="ORF">L3049_07170</name>
</gene>
<dbReference type="InterPro" id="IPR051271">
    <property type="entry name" value="2C-system_Tx_regulators"/>
</dbReference>
<evidence type="ECO:0000259" key="2">
    <source>
        <dbReference type="PROSITE" id="PS50110"/>
    </source>
</evidence>
<proteinExistence type="predicted"/>
<evidence type="ECO:0000256" key="1">
    <source>
        <dbReference type="PROSITE-ProRule" id="PRU00169"/>
    </source>
</evidence>
<dbReference type="EMBL" id="JAKJSC010000001">
    <property type="protein sequence ID" value="MDE5417785.1"/>
    <property type="molecule type" value="Genomic_DNA"/>
</dbReference>
<dbReference type="InterPro" id="IPR007492">
    <property type="entry name" value="LytTR_DNA-bd_dom"/>
</dbReference>
<evidence type="ECO:0000313" key="4">
    <source>
        <dbReference type="Proteomes" id="UP001528920"/>
    </source>
</evidence>
<organism evidence="3 4">
    <name type="scientific">Paralabilibaculum antarcticum</name>
    <dbReference type="NCBI Taxonomy" id="2912572"/>
    <lineage>
        <taxon>Bacteria</taxon>
        <taxon>Pseudomonadati</taxon>
        <taxon>Bacteroidota</taxon>
        <taxon>Bacteroidia</taxon>
        <taxon>Marinilabiliales</taxon>
        <taxon>Marinifilaceae</taxon>
        <taxon>Paralabilibaculum</taxon>
    </lineage>
</organism>
<dbReference type="Gene3D" id="3.40.50.2300">
    <property type="match status" value="1"/>
</dbReference>
<evidence type="ECO:0000313" key="3">
    <source>
        <dbReference type="EMBL" id="MDE5417785.1"/>
    </source>
</evidence>
<reference evidence="3 4" key="1">
    <citation type="submission" date="2022-01" db="EMBL/GenBank/DDBJ databases">
        <title>Labilibaculum sp. nov, a marine bacterium isolated from Antarctica.</title>
        <authorList>
            <person name="Dai W."/>
        </authorList>
    </citation>
    <scope>NUCLEOTIDE SEQUENCE [LARGE SCALE GENOMIC DNA]</scope>
    <source>
        <strain evidence="3 4">DW002</strain>
    </source>
</reference>
<dbReference type="Gene3D" id="2.40.50.1020">
    <property type="entry name" value="LytTr DNA-binding domain"/>
    <property type="match status" value="1"/>
</dbReference>
<dbReference type="RefSeq" id="WP_275109123.1">
    <property type="nucleotide sequence ID" value="NZ_JAKJSC010000001.1"/>
</dbReference>
<keyword evidence="3" id="KW-0238">DNA-binding</keyword>
<name>A0ABT5VQT3_9BACT</name>
<feature type="modified residue" description="4-aspartylphosphate" evidence="1">
    <location>
        <position position="55"/>
    </location>
</feature>
<protein>
    <submittedName>
        <fullName evidence="3">LytTR family DNA-binding domain-containing protein</fullName>
    </submittedName>
</protein>
<dbReference type="SMART" id="SM00850">
    <property type="entry name" value="LytTR"/>
    <property type="match status" value="1"/>
</dbReference>
<dbReference type="InterPro" id="IPR011006">
    <property type="entry name" value="CheY-like_superfamily"/>
</dbReference>
<dbReference type="SUPFAM" id="SSF52172">
    <property type="entry name" value="CheY-like"/>
    <property type="match status" value="1"/>
</dbReference>
<keyword evidence="1" id="KW-0597">Phosphoprotein</keyword>
<accession>A0ABT5VQT3</accession>
<dbReference type="InterPro" id="IPR001789">
    <property type="entry name" value="Sig_transdc_resp-reg_receiver"/>
</dbReference>
<keyword evidence="4" id="KW-1185">Reference proteome</keyword>
<comment type="caution">
    <text evidence="3">The sequence shown here is derived from an EMBL/GenBank/DDBJ whole genome shotgun (WGS) entry which is preliminary data.</text>
</comment>
<dbReference type="Proteomes" id="UP001528920">
    <property type="component" value="Unassembled WGS sequence"/>
</dbReference>
<dbReference type="PROSITE" id="PS50110">
    <property type="entry name" value="RESPONSE_REGULATORY"/>
    <property type="match status" value="1"/>
</dbReference>
<dbReference type="Pfam" id="PF04397">
    <property type="entry name" value="LytTR"/>
    <property type="match status" value="1"/>
</dbReference>
<sequence>MIKALIIDDELKSQSTLHKLLERYCTGVEVIGFAHNVESGILAINNLKPNLVFLDISMPDGDGFEVLEKVSNRDFEVVFTTAFNDFAIKAFQFSALHYLLKPINYIELQAAVERYKENNQDVDLNEKIKILCDSLNNHHQKIILPTANGLRIIELNQILRCEADGSYTKFYLSDETVLMVSKVLSNFEEILPPDVFCRVHSKHLVNLNYTSQYIKGRGGRIILTNGKEIEVSESKKKVFLSRLKQLAHSLTKTKK</sequence>
<dbReference type="Pfam" id="PF00072">
    <property type="entry name" value="Response_reg"/>
    <property type="match status" value="1"/>
</dbReference>
<dbReference type="SMART" id="SM00448">
    <property type="entry name" value="REC"/>
    <property type="match status" value="1"/>
</dbReference>
<dbReference type="PANTHER" id="PTHR45526:SF1">
    <property type="entry name" value="TRANSCRIPTIONAL REGULATORY PROTEIN DCUR-RELATED"/>
    <property type="match status" value="1"/>
</dbReference>
<dbReference type="PANTHER" id="PTHR45526">
    <property type="entry name" value="TRANSCRIPTIONAL REGULATORY PROTEIN DPIA"/>
    <property type="match status" value="1"/>
</dbReference>
<dbReference type="GO" id="GO:0003677">
    <property type="term" value="F:DNA binding"/>
    <property type="evidence" value="ECO:0007669"/>
    <property type="project" value="UniProtKB-KW"/>
</dbReference>